<keyword evidence="2" id="KW-1133">Transmembrane helix</keyword>
<proteinExistence type="predicted"/>
<gene>
    <name evidence="3" type="ORF">IEQ34_022712</name>
</gene>
<sequence length="158" mass="17078">MDGSLASECQRLFFGRVGLTGRREVRDLEEGSRASGSTVSVERRQARRGEHKMAGGDSSTGSGGGFRSRLEHFLYSGDKKHVFAGIAIISVVFGAPWFFMNRASLMIAYDARASSSVGSPLPCALGSFGSKHQSHQDYMEKADKARSQRLSSGQPSVK</sequence>
<dbReference type="Proteomes" id="UP000775213">
    <property type="component" value="Unassembled WGS sequence"/>
</dbReference>
<keyword evidence="2" id="KW-0812">Transmembrane</keyword>
<name>A0AAV7FZT4_DENCH</name>
<dbReference type="PANTHER" id="PTHR35990:SF1">
    <property type="entry name" value="GAG1AT PROTEIN"/>
    <property type="match status" value="1"/>
</dbReference>
<feature type="compositionally biased region" description="Basic and acidic residues" evidence="1">
    <location>
        <begin position="134"/>
        <end position="146"/>
    </location>
</feature>
<reference evidence="3 4" key="1">
    <citation type="journal article" date="2021" name="Hortic Res">
        <title>Chromosome-scale assembly of the Dendrobium chrysotoxum genome enhances the understanding of orchid evolution.</title>
        <authorList>
            <person name="Zhang Y."/>
            <person name="Zhang G.Q."/>
            <person name="Zhang D."/>
            <person name="Liu X.D."/>
            <person name="Xu X.Y."/>
            <person name="Sun W.H."/>
            <person name="Yu X."/>
            <person name="Zhu X."/>
            <person name="Wang Z.W."/>
            <person name="Zhao X."/>
            <person name="Zhong W.Y."/>
            <person name="Chen H."/>
            <person name="Yin W.L."/>
            <person name="Huang T."/>
            <person name="Niu S.C."/>
            <person name="Liu Z.J."/>
        </authorList>
    </citation>
    <scope>NUCLEOTIDE SEQUENCE [LARGE SCALE GENOMIC DNA]</scope>
    <source>
        <strain evidence="3">Lindl</strain>
    </source>
</reference>
<evidence type="ECO:0000256" key="2">
    <source>
        <dbReference type="SAM" id="Phobius"/>
    </source>
</evidence>
<feature type="compositionally biased region" description="Polar residues" evidence="1">
    <location>
        <begin position="148"/>
        <end position="158"/>
    </location>
</feature>
<dbReference type="PANTHER" id="PTHR35990">
    <property type="entry name" value="GAG1AT PROTEIN"/>
    <property type="match status" value="1"/>
</dbReference>
<keyword evidence="2" id="KW-0472">Membrane</keyword>
<evidence type="ECO:0000313" key="3">
    <source>
        <dbReference type="EMBL" id="KAH0448912.1"/>
    </source>
</evidence>
<comment type="caution">
    <text evidence="3">The sequence shown here is derived from an EMBL/GenBank/DDBJ whole genome shotgun (WGS) entry which is preliminary data.</text>
</comment>
<feature type="compositionally biased region" description="Basic and acidic residues" evidence="1">
    <location>
        <begin position="41"/>
        <end position="54"/>
    </location>
</feature>
<feature type="transmembrane region" description="Helical" evidence="2">
    <location>
        <begin position="81"/>
        <end position="99"/>
    </location>
</feature>
<evidence type="ECO:0000313" key="4">
    <source>
        <dbReference type="Proteomes" id="UP000775213"/>
    </source>
</evidence>
<organism evidence="3 4">
    <name type="scientific">Dendrobium chrysotoxum</name>
    <name type="common">Orchid</name>
    <dbReference type="NCBI Taxonomy" id="161865"/>
    <lineage>
        <taxon>Eukaryota</taxon>
        <taxon>Viridiplantae</taxon>
        <taxon>Streptophyta</taxon>
        <taxon>Embryophyta</taxon>
        <taxon>Tracheophyta</taxon>
        <taxon>Spermatophyta</taxon>
        <taxon>Magnoliopsida</taxon>
        <taxon>Liliopsida</taxon>
        <taxon>Asparagales</taxon>
        <taxon>Orchidaceae</taxon>
        <taxon>Epidendroideae</taxon>
        <taxon>Malaxideae</taxon>
        <taxon>Dendrobiinae</taxon>
        <taxon>Dendrobium</taxon>
    </lineage>
</organism>
<keyword evidence="4" id="KW-1185">Reference proteome</keyword>
<evidence type="ECO:0000256" key="1">
    <source>
        <dbReference type="SAM" id="MobiDB-lite"/>
    </source>
</evidence>
<accession>A0AAV7FZT4</accession>
<protein>
    <submittedName>
        <fullName evidence="3">Uncharacterized protein</fullName>
    </submittedName>
</protein>
<feature type="region of interest" description="Disordered" evidence="1">
    <location>
        <begin position="128"/>
        <end position="158"/>
    </location>
</feature>
<dbReference type="AlphaFoldDB" id="A0AAV7FZT4"/>
<feature type="region of interest" description="Disordered" evidence="1">
    <location>
        <begin position="28"/>
        <end position="65"/>
    </location>
</feature>
<dbReference type="EMBL" id="JAGFBR010000019">
    <property type="protein sequence ID" value="KAH0448912.1"/>
    <property type="molecule type" value="Genomic_DNA"/>
</dbReference>